<dbReference type="InterPro" id="IPR017850">
    <property type="entry name" value="Alkaline_phosphatase_core_sf"/>
</dbReference>
<comment type="similarity">
    <text evidence="3 13">Belongs to the PIGG/PIGN/PIGO family. PIGN subfamily.</text>
</comment>
<evidence type="ECO:0000256" key="1">
    <source>
        <dbReference type="ARBA" id="ARBA00004477"/>
    </source>
</evidence>
<evidence type="ECO:0000256" key="11">
    <source>
        <dbReference type="ARBA" id="ARBA00023180"/>
    </source>
</evidence>
<feature type="transmembrane region" description="Helical" evidence="13">
    <location>
        <begin position="879"/>
        <end position="902"/>
    </location>
</feature>
<dbReference type="GO" id="GO:0005789">
    <property type="term" value="C:endoplasmic reticulum membrane"/>
    <property type="evidence" value="ECO:0007669"/>
    <property type="project" value="UniProtKB-SubCell"/>
</dbReference>
<dbReference type="Proteomes" id="UP000290900">
    <property type="component" value="Unassembled WGS sequence"/>
</dbReference>
<evidence type="ECO:0000256" key="12">
    <source>
        <dbReference type="ARBA" id="ARBA00023316"/>
    </source>
</evidence>
<keyword evidence="11" id="KW-0325">Glycoprotein</keyword>
<evidence type="ECO:0000313" key="17">
    <source>
        <dbReference type="Proteomes" id="UP000290900"/>
    </source>
</evidence>
<keyword evidence="5 13" id="KW-0337">GPI-anchor biosynthesis</keyword>
<keyword evidence="7 13" id="KW-0812">Transmembrane</keyword>
<name>A0A448YSA4_BRENA</name>
<dbReference type="InterPro" id="IPR037671">
    <property type="entry name" value="PIGN_N"/>
</dbReference>
<evidence type="ECO:0000256" key="13">
    <source>
        <dbReference type="RuleBase" id="RU367138"/>
    </source>
</evidence>
<dbReference type="FunFam" id="3.40.720.10:FF:000015">
    <property type="entry name" value="GPI ethanolamine phosphate transferase 1"/>
    <property type="match status" value="1"/>
</dbReference>
<evidence type="ECO:0000256" key="6">
    <source>
        <dbReference type="ARBA" id="ARBA00022679"/>
    </source>
</evidence>
<dbReference type="InterPro" id="IPR000917">
    <property type="entry name" value="Sulfatase_N"/>
</dbReference>
<dbReference type="CDD" id="cd16020">
    <property type="entry name" value="GPI_EPT_1"/>
    <property type="match status" value="1"/>
</dbReference>
<feature type="transmembrane region" description="Helical" evidence="13">
    <location>
        <begin position="727"/>
        <end position="757"/>
    </location>
</feature>
<dbReference type="Pfam" id="PF00884">
    <property type="entry name" value="Sulfatase"/>
    <property type="match status" value="1"/>
</dbReference>
<evidence type="ECO:0000256" key="5">
    <source>
        <dbReference type="ARBA" id="ARBA00022502"/>
    </source>
</evidence>
<evidence type="ECO:0000256" key="10">
    <source>
        <dbReference type="ARBA" id="ARBA00023136"/>
    </source>
</evidence>
<dbReference type="EMBL" id="CAACVR010000056">
    <property type="protein sequence ID" value="VEU23785.1"/>
    <property type="molecule type" value="Genomic_DNA"/>
</dbReference>
<dbReference type="PANTHER" id="PTHR12250:SF0">
    <property type="entry name" value="GPI ETHANOLAMINE PHOSPHATE TRANSFERASE 1"/>
    <property type="match status" value="1"/>
</dbReference>
<dbReference type="Gene3D" id="3.40.720.10">
    <property type="entry name" value="Alkaline Phosphatase, subunit A"/>
    <property type="match status" value="1"/>
</dbReference>
<dbReference type="InterPro" id="IPR007070">
    <property type="entry name" value="GPI_EtnP_transferase_1"/>
</dbReference>
<dbReference type="GO" id="GO:0006506">
    <property type="term" value="P:GPI anchor biosynthetic process"/>
    <property type="evidence" value="ECO:0007669"/>
    <property type="project" value="UniProtKB-UniPathway"/>
</dbReference>
<keyword evidence="8 13" id="KW-0256">Endoplasmic reticulum</keyword>
<keyword evidence="10 13" id="KW-0472">Membrane</keyword>
<dbReference type="GO" id="GO:0051377">
    <property type="term" value="F:mannose-ethanolamine phosphotransferase activity"/>
    <property type="evidence" value="ECO:0007669"/>
    <property type="project" value="UniProtKB-UniRule"/>
</dbReference>
<feature type="transmembrane region" description="Helical" evidence="13">
    <location>
        <begin position="699"/>
        <end position="715"/>
    </location>
</feature>
<dbReference type="InterPro" id="IPR017852">
    <property type="entry name" value="GPI_EtnP_transferase_1_C"/>
</dbReference>
<dbReference type="STRING" id="13370.A0A448YSA4"/>
<dbReference type="AlphaFoldDB" id="A0A448YSA4"/>
<evidence type="ECO:0000256" key="7">
    <source>
        <dbReference type="ARBA" id="ARBA00022692"/>
    </source>
</evidence>
<evidence type="ECO:0000256" key="4">
    <source>
        <dbReference type="ARBA" id="ARBA00020831"/>
    </source>
</evidence>
<dbReference type="Pfam" id="PF04987">
    <property type="entry name" value="PigN"/>
    <property type="match status" value="1"/>
</dbReference>
<feature type="transmembrane region" description="Helical" evidence="13">
    <location>
        <begin position="666"/>
        <end position="687"/>
    </location>
</feature>
<feature type="transmembrane region" description="Helical" evidence="13">
    <location>
        <begin position="498"/>
        <end position="516"/>
    </location>
</feature>
<comment type="pathway">
    <text evidence="2 13">Glycolipid biosynthesis; glycosylphosphatidylinositol-anchor biosynthesis.</text>
</comment>
<feature type="transmembrane region" description="Helical" evidence="13">
    <location>
        <begin position="460"/>
        <end position="478"/>
    </location>
</feature>
<evidence type="ECO:0000256" key="9">
    <source>
        <dbReference type="ARBA" id="ARBA00022989"/>
    </source>
</evidence>
<evidence type="ECO:0000313" key="16">
    <source>
        <dbReference type="EMBL" id="VEU23785.1"/>
    </source>
</evidence>
<dbReference type="InParanoid" id="A0A448YSA4"/>
<feature type="transmembrane region" description="Helical" evidence="13">
    <location>
        <begin position="523"/>
        <end position="542"/>
    </location>
</feature>
<feature type="domain" description="Sulfatase N-terminal" evidence="14">
    <location>
        <begin position="226"/>
        <end position="305"/>
    </location>
</feature>
<dbReference type="SUPFAM" id="SSF53649">
    <property type="entry name" value="Alkaline phosphatase-like"/>
    <property type="match status" value="1"/>
</dbReference>
<dbReference type="UniPathway" id="UPA00196"/>
<comment type="function">
    <text evidence="13">Ethanolamine phosphate transferase involved in glycosylphosphatidylinositol-anchor biosynthesis. Transfers ethanolamine phosphate to the first alpha-1,4-linked mannose of the glycosylphosphatidylinositol precursor of GPI-anchor.</text>
</comment>
<feature type="transmembrane region" description="Helical" evidence="13">
    <location>
        <begin position="578"/>
        <end position="597"/>
    </location>
</feature>
<feature type="transmembrane region" description="Helical" evidence="13">
    <location>
        <begin position="634"/>
        <end position="654"/>
    </location>
</feature>
<feature type="transmembrane region" description="Helical" evidence="13">
    <location>
        <begin position="603"/>
        <end position="622"/>
    </location>
</feature>
<evidence type="ECO:0000259" key="14">
    <source>
        <dbReference type="Pfam" id="PF00884"/>
    </source>
</evidence>
<evidence type="ECO:0000256" key="8">
    <source>
        <dbReference type="ARBA" id="ARBA00022824"/>
    </source>
</evidence>
<dbReference type="PANTHER" id="PTHR12250">
    <property type="entry name" value="PHOSPHATIDYLINOSITOL GLYCAN, CLASS N"/>
    <property type="match status" value="1"/>
</dbReference>
<dbReference type="GO" id="GO:0071555">
    <property type="term" value="P:cell wall organization"/>
    <property type="evidence" value="ECO:0007669"/>
    <property type="project" value="UniProtKB-KW"/>
</dbReference>
<reference evidence="16 17" key="1">
    <citation type="submission" date="2018-12" db="EMBL/GenBank/DDBJ databases">
        <authorList>
            <person name="Tiukova I."/>
            <person name="Dainat J."/>
        </authorList>
    </citation>
    <scope>NUCLEOTIDE SEQUENCE [LARGE SCALE GENOMIC DNA]</scope>
</reference>
<keyword evidence="12" id="KW-0961">Cell wall biogenesis/degradation</keyword>
<organism evidence="16 17">
    <name type="scientific">Brettanomyces naardenensis</name>
    <name type="common">Yeast</name>
    <dbReference type="NCBI Taxonomy" id="13370"/>
    <lineage>
        <taxon>Eukaryota</taxon>
        <taxon>Fungi</taxon>
        <taxon>Dikarya</taxon>
        <taxon>Ascomycota</taxon>
        <taxon>Saccharomycotina</taxon>
        <taxon>Pichiomycetes</taxon>
        <taxon>Pichiales</taxon>
        <taxon>Pichiaceae</taxon>
        <taxon>Brettanomyces</taxon>
    </lineage>
</organism>
<comment type="subcellular location">
    <subcellularLocation>
        <location evidence="1 13">Endoplasmic reticulum membrane</location>
        <topology evidence="1 13">Multi-pass membrane protein</topology>
    </subcellularLocation>
</comment>
<feature type="transmembrane region" description="Helical" evidence="13">
    <location>
        <begin position="819"/>
        <end position="842"/>
    </location>
</feature>
<gene>
    <name evidence="16" type="ORF">BRENAR_LOCUS4514</name>
</gene>
<feature type="transmembrane region" description="Helical" evidence="13">
    <location>
        <begin position="854"/>
        <end position="873"/>
    </location>
</feature>
<feature type="transmembrane region" description="Helical" evidence="13">
    <location>
        <begin position="12"/>
        <end position="34"/>
    </location>
</feature>
<protein>
    <recommendedName>
        <fullName evidence="4 13">GPI ethanolamine phosphate transferase 1</fullName>
        <ecNumber evidence="13">2.-.-.-</ecNumber>
    </recommendedName>
</protein>
<keyword evidence="17" id="KW-1185">Reference proteome</keyword>
<dbReference type="OrthoDB" id="2748310at2759"/>
<evidence type="ECO:0000256" key="3">
    <source>
        <dbReference type="ARBA" id="ARBA00008400"/>
    </source>
</evidence>
<feature type="domain" description="GPI ethanolamine phosphate transferase 1 C-terminal" evidence="15">
    <location>
        <begin position="453"/>
        <end position="878"/>
    </location>
</feature>
<feature type="transmembrane region" description="Helical" evidence="13">
    <location>
        <begin position="548"/>
        <end position="571"/>
    </location>
</feature>
<evidence type="ECO:0000256" key="2">
    <source>
        <dbReference type="ARBA" id="ARBA00004687"/>
    </source>
</evidence>
<dbReference type="FunCoup" id="A0A448YSA4">
    <property type="interactions" value="505"/>
</dbReference>
<sequence>MASLFLSKRATLLVVGVLFHLLYLWSIFDIYFVSPLVHGMKQHRSTTNPPAKRLFLMVGDGQKAEATFAKLHHPVTGKDEFLAPYLRSVILNEGTYGLSHTRMPTESRPGHVAMIAGFYEDVSAVTKGWKENPVDFDSFFNQSVHTYSFGSPDILPMFAKGASSIDKVDTWMYGAESEDFTQSSIEVDRFVFDHLDNLFANSTKDSSLDDQIHQDGNVFFLHLLGTDTSGHSYKPYSAEYYDNIMYTDGEIKKLVKKVNDFFDDEDSAFIFTADHGMSDFGSHGDGHPNNTRTPFICWGAGCRKPVLINPRDNEFLRDPYESQQMSLWQLDDVKRHDIKQADITSLMSYLIGVNYPANSVGELPVDYIDAQETDKIRGLYLNSLSILEQYCVKRDEVASRQLDFRPFHKFEEKSIKEYKKEIENLLAKVGEAPEYEQQAVKAIEEFIKVILDGLDYLQKYNWLVMRTIVTLGFVGWIIYSYTMFLEMFVLEETAAERLVHPLSVVIYSVIAGAFAYQRAPLNNYFYAAFPVFFWDQIIVKLGDLLKGTAIFFEGMSVGSILLTFSFILIFFEAIAYGFTNRTIFSGIFLLLAIYPIVLRRKNSQLGFGKLATWGLLCLALSYFPSQNPIKTEDLSLIVGSGILLIIVGICGFIDAPSMTTYTRNVIFAQLLLIASSIYSTSWAVISLQRKEGLPVQAQYLNWFNLVVSLAAYYLHHLKPNRNYKIRYLIIYLTFAPTFLILTISFEGLFYVLFALMLYQWIDIESGLRDPKSKWLQLLRVSVIGFFNLQIAFFGTGNVSSVSSFSLESVCRLLPIFDPFPMGALLMLKLVIPYGLLSVALGLMNVKLHLKIFSISSLLISFSVILSLHFFYMVRTEGSWLDIGLTISNYCLAILSSLFMLILEVLSHVLLSDVEIEEEDGSIASRVRRRAAKKNLED</sequence>
<keyword evidence="9 13" id="KW-1133">Transmembrane helix</keyword>
<accession>A0A448YSA4</accession>
<proteinExistence type="inferred from homology"/>
<keyword evidence="6 13" id="KW-0808">Transferase</keyword>
<dbReference type="EC" id="2.-.-.-" evidence="13"/>
<evidence type="ECO:0000259" key="15">
    <source>
        <dbReference type="Pfam" id="PF04987"/>
    </source>
</evidence>